<evidence type="ECO:0000313" key="2">
    <source>
        <dbReference type="Proteomes" id="UP000265703"/>
    </source>
</evidence>
<name>A0A397S125_9GLOM</name>
<organism evidence="1 2">
    <name type="scientific">Glomus cerebriforme</name>
    <dbReference type="NCBI Taxonomy" id="658196"/>
    <lineage>
        <taxon>Eukaryota</taxon>
        <taxon>Fungi</taxon>
        <taxon>Fungi incertae sedis</taxon>
        <taxon>Mucoromycota</taxon>
        <taxon>Glomeromycotina</taxon>
        <taxon>Glomeromycetes</taxon>
        <taxon>Glomerales</taxon>
        <taxon>Glomeraceae</taxon>
        <taxon>Glomus</taxon>
    </lineage>
</organism>
<gene>
    <name evidence="1" type="ORF">C1645_840233</name>
</gene>
<reference evidence="1 2" key="1">
    <citation type="submission" date="2018-06" db="EMBL/GenBank/DDBJ databases">
        <title>Comparative genomics reveals the genomic features of Rhizophagus irregularis, R. cerebriforme, R. diaphanum and Gigaspora rosea, and their symbiotic lifestyle signature.</title>
        <authorList>
            <person name="Morin E."/>
            <person name="San Clemente H."/>
            <person name="Chen E.C.H."/>
            <person name="De La Providencia I."/>
            <person name="Hainaut M."/>
            <person name="Kuo A."/>
            <person name="Kohler A."/>
            <person name="Murat C."/>
            <person name="Tang N."/>
            <person name="Roy S."/>
            <person name="Loubradou J."/>
            <person name="Henrissat B."/>
            <person name="Grigoriev I.V."/>
            <person name="Corradi N."/>
            <person name="Roux C."/>
            <person name="Martin F.M."/>
        </authorList>
    </citation>
    <scope>NUCLEOTIDE SEQUENCE [LARGE SCALE GENOMIC DNA]</scope>
    <source>
        <strain evidence="1 2">DAOM 227022</strain>
    </source>
</reference>
<evidence type="ECO:0000313" key="1">
    <source>
        <dbReference type="EMBL" id="RIA79638.1"/>
    </source>
</evidence>
<dbReference type="Proteomes" id="UP000265703">
    <property type="component" value="Unassembled WGS sequence"/>
</dbReference>
<dbReference type="EMBL" id="QKYT01001204">
    <property type="protein sequence ID" value="RIA79638.1"/>
    <property type="molecule type" value="Genomic_DNA"/>
</dbReference>
<dbReference type="AlphaFoldDB" id="A0A397S125"/>
<accession>A0A397S125</accession>
<sequence length="140" mass="15263">MGGGSSNGSSPVSRFSVRYWKVGTSSPSSSVRTGKGKRFSELFSPEWEGKTVLCAFGSILKSETVLFAFGLVREIGNDSPLVRALGIRKWFLDFISGSGFFFDFSLEIWFAPGLEKLNRKFGSGDSESETFDSGNSGLEM</sequence>
<proteinExistence type="predicted"/>
<keyword evidence="2" id="KW-1185">Reference proteome</keyword>
<protein>
    <submittedName>
        <fullName evidence="1">Uncharacterized protein</fullName>
    </submittedName>
</protein>
<comment type="caution">
    <text evidence="1">The sequence shown here is derived from an EMBL/GenBank/DDBJ whole genome shotgun (WGS) entry which is preliminary data.</text>
</comment>